<dbReference type="Proteomes" id="UP000299102">
    <property type="component" value="Unassembled WGS sequence"/>
</dbReference>
<keyword evidence="3" id="KW-1185">Reference proteome</keyword>
<name>A0A4C1YFJ2_EUMVA</name>
<reference evidence="2 3" key="1">
    <citation type="journal article" date="2019" name="Commun. Biol.">
        <title>The bagworm genome reveals a unique fibroin gene that provides high tensile strength.</title>
        <authorList>
            <person name="Kono N."/>
            <person name="Nakamura H."/>
            <person name="Ohtoshi R."/>
            <person name="Tomita M."/>
            <person name="Numata K."/>
            <person name="Arakawa K."/>
        </authorList>
    </citation>
    <scope>NUCLEOTIDE SEQUENCE [LARGE SCALE GENOMIC DNA]</scope>
</reference>
<protein>
    <submittedName>
        <fullName evidence="2">Uncharacterized protein</fullName>
    </submittedName>
</protein>
<evidence type="ECO:0000256" key="1">
    <source>
        <dbReference type="SAM" id="MobiDB-lite"/>
    </source>
</evidence>
<dbReference type="AlphaFoldDB" id="A0A4C1YFJ2"/>
<dbReference type="EMBL" id="BGZK01001179">
    <property type="protein sequence ID" value="GBP73572.1"/>
    <property type="molecule type" value="Genomic_DNA"/>
</dbReference>
<feature type="region of interest" description="Disordered" evidence="1">
    <location>
        <begin position="156"/>
        <end position="193"/>
    </location>
</feature>
<sequence>MTRTRRSIPSTRCTRESVRTSEADGAVNTRHSTNMAWNKNRIVIRLEHNTLVTKSRPRHDEWLNARSPAAAPPPAAVVNLGFHKTRSEIRHSVDPARIKCEPPTRARPAARLAPRIDNKNNGDASADTILHHSRNLSCLHKIRPSDSDRGFVARKKKGNVTFARRNAPAEQKRDAGSKKKNKTNCQEHNKSTL</sequence>
<proteinExistence type="predicted"/>
<dbReference type="OrthoDB" id="10626929at2759"/>
<feature type="compositionally biased region" description="Basic and acidic residues" evidence="1">
    <location>
        <begin position="13"/>
        <end position="22"/>
    </location>
</feature>
<evidence type="ECO:0000313" key="3">
    <source>
        <dbReference type="Proteomes" id="UP000299102"/>
    </source>
</evidence>
<gene>
    <name evidence="2" type="ORF">EVAR_59786_1</name>
</gene>
<comment type="caution">
    <text evidence="2">The sequence shown here is derived from an EMBL/GenBank/DDBJ whole genome shotgun (WGS) entry which is preliminary data.</text>
</comment>
<evidence type="ECO:0000313" key="2">
    <source>
        <dbReference type="EMBL" id="GBP73572.1"/>
    </source>
</evidence>
<organism evidence="2 3">
    <name type="scientific">Eumeta variegata</name>
    <name type="common">Bagworm moth</name>
    <name type="synonym">Eumeta japonica</name>
    <dbReference type="NCBI Taxonomy" id="151549"/>
    <lineage>
        <taxon>Eukaryota</taxon>
        <taxon>Metazoa</taxon>
        <taxon>Ecdysozoa</taxon>
        <taxon>Arthropoda</taxon>
        <taxon>Hexapoda</taxon>
        <taxon>Insecta</taxon>
        <taxon>Pterygota</taxon>
        <taxon>Neoptera</taxon>
        <taxon>Endopterygota</taxon>
        <taxon>Lepidoptera</taxon>
        <taxon>Glossata</taxon>
        <taxon>Ditrysia</taxon>
        <taxon>Tineoidea</taxon>
        <taxon>Psychidae</taxon>
        <taxon>Oiketicinae</taxon>
        <taxon>Eumeta</taxon>
    </lineage>
</organism>
<accession>A0A4C1YFJ2</accession>
<feature type="region of interest" description="Disordered" evidence="1">
    <location>
        <begin position="1"/>
        <end position="30"/>
    </location>
</feature>